<dbReference type="Pfam" id="PF00903">
    <property type="entry name" value="Glyoxalase"/>
    <property type="match status" value="1"/>
</dbReference>
<dbReference type="Gene3D" id="3.10.180.10">
    <property type="entry name" value="2,3-Dihydroxybiphenyl 1,2-Dioxygenase, domain 1"/>
    <property type="match status" value="1"/>
</dbReference>
<feature type="domain" description="VOC" evidence="1">
    <location>
        <begin position="2"/>
        <end position="120"/>
    </location>
</feature>
<dbReference type="KEGG" id="stax:MC45_16560"/>
<accession>A0A097EJH4</accession>
<dbReference type="STRING" id="1549858.MC45_16560"/>
<keyword evidence="3" id="KW-1185">Reference proteome</keyword>
<dbReference type="PANTHER" id="PTHR21366">
    <property type="entry name" value="GLYOXALASE FAMILY PROTEIN"/>
    <property type="match status" value="1"/>
</dbReference>
<evidence type="ECO:0000313" key="2">
    <source>
        <dbReference type="EMBL" id="AIT07712.1"/>
    </source>
</evidence>
<organism evidence="2 3">
    <name type="scientific">Sphingomonas taxi</name>
    <dbReference type="NCBI Taxonomy" id="1549858"/>
    <lineage>
        <taxon>Bacteria</taxon>
        <taxon>Pseudomonadati</taxon>
        <taxon>Pseudomonadota</taxon>
        <taxon>Alphaproteobacteria</taxon>
        <taxon>Sphingomonadales</taxon>
        <taxon>Sphingomonadaceae</taxon>
        <taxon>Sphingomonas</taxon>
    </lineage>
</organism>
<reference evidence="2 3" key="1">
    <citation type="submission" date="2014-09" db="EMBL/GenBank/DDBJ databases">
        <title>Using Illumina technology Improving SMRT sequencing Genome Assembly by RASTools.</title>
        <authorList>
            <person name="Zhou Y."/>
            <person name="Ma T."/>
            <person name="Liu T."/>
        </authorList>
    </citation>
    <scope>NUCLEOTIDE SEQUENCE [LARGE SCALE GENOMIC DNA]</scope>
    <source>
        <strain evidence="2 3">ATCC 55669</strain>
    </source>
</reference>
<evidence type="ECO:0000259" key="1">
    <source>
        <dbReference type="PROSITE" id="PS51819"/>
    </source>
</evidence>
<sequence length="173" mass="19625">MEVGHVGLYVSDFDRMLTFYRKIFGFAVTDEARSDSRSIAFLTADPTSHHQLVLVTGRPDSDQHLMNQLSFRLQTLAELQRVYKKLVDEGVPNLEPLTHGIAWSVYFPDPDGNRVEAYVDTPWYITQPHRTTIDLAAPEDEIVAQTEAMCRKAPGFTPMRQWSADVARDIATL</sequence>
<dbReference type="InterPro" id="IPR050383">
    <property type="entry name" value="GlyoxalaseI/FosfomycinResist"/>
</dbReference>
<dbReference type="EMBL" id="CP009571">
    <property type="protein sequence ID" value="AIT07712.1"/>
    <property type="molecule type" value="Genomic_DNA"/>
</dbReference>
<evidence type="ECO:0000313" key="3">
    <source>
        <dbReference type="Proteomes" id="UP000033200"/>
    </source>
</evidence>
<dbReference type="GO" id="GO:0051213">
    <property type="term" value="F:dioxygenase activity"/>
    <property type="evidence" value="ECO:0007669"/>
    <property type="project" value="UniProtKB-KW"/>
</dbReference>
<dbReference type="RefSeq" id="WP_038665540.1">
    <property type="nucleotide sequence ID" value="NZ_CP009571.1"/>
</dbReference>
<proteinExistence type="predicted"/>
<keyword evidence="2" id="KW-0223">Dioxygenase</keyword>
<dbReference type="InterPro" id="IPR029068">
    <property type="entry name" value="Glyas_Bleomycin-R_OHBP_Dase"/>
</dbReference>
<dbReference type="InterPro" id="IPR004360">
    <property type="entry name" value="Glyas_Fos-R_dOase_dom"/>
</dbReference>
<dbReference type="Proteomes" id="UP000033200">
    <property type="component" value="Chromosome"/>
</dbReference>
<dbReference type="eggNOG" id="COG0346">
    <property type="taxonomic scope" value="Bacteria"/>
</dbReference>
<keyword evidence="2" id="KW-0560">Oxidoreductase</keyword>
<name>A0A097EJH4_9SPHN</name>
<dbReference type="HOGENOM" id="CLU_121960_0_0_5"/>
<protein>
    <submittedName>
        <fullName evidence="2">Biphenyl 2,3-dioxygenase</fullName>
    </submittedName>
</protein>
<dbReference type="SUPFAM" id="SSF54593">
    <property type="entry name" value="Glyoxalase/Bleomycin resistance protein/Dihydroxybiphenyl dioxygenase"/>
    <property type="match status" value="1"/>
</dbReference>
<gene>
    <name evidence="2" type="ORF">MC45_16560</name>
</gene>
<dbReference type="PROSITE" id="PS51819">
    <property type="entry name" value="VOC"/>
    <property type="match status" value="1"/>
</dbReference>
<dbReference type="InterPro" id="IPR037523">
    <property type="entry name" value="VOC_core"/>
</dbReference>
<dbReference type="AlphaFoldDB" id="A0A097EJH4"/>